<dbReference type="OrthoDB" id="412702at2759"/>
<organism evidence="2 3">
    <name type="scientific">Symbiodinium microadriaticum</name>
    <name type="common">Dinoflagellate</name>
    <name type="synonym">Zooxanthella microadriatica</name>
    <dbReference type="NCBI Taxonomy" id="2951"/>
    <lineage>
        <taxon>Eukaryota</taxon>
        <taxon>Sar</taxon>
        <taxon>Alveolata</taxon>
        <taxon>Dinophyceae</taxon>
        <taxon>Suessiales</taxon>
        <taxon>Symbiodiniaceae</taxon>
        <taxon>Symbiodinium</taxon>
    </lineage>
</organism>
<dbReference type="EMBL" id="LSRX01001172">
    <property type="protein sequence ID" value="OLP82719.1"/>
    <property type="molecule type" value="Genomic_DNA"/>
</dbReference>
<evidence type="ECO:0000313" key="3">
    <source>
        <dbReference type="Proteomes" id="UP000186817"/>
    </source>
</evidence>
<protein>
    <submittedName>
        <fullName evidence="2">Uncharacterized protein</fullName>
    </submittedName>
</protein>
<name>A0A1Q9CIF2_SYMMI</name>
<feature type="coiled-coil region" evidence="1">
    <location>
        <begin position="42"/>
        <end position="69"/>
    </location>
</feature>
<keyword evidence="3" id="KW-1185">Reference proteome</keyword>
<comment type="caution">
    <text evidence="2">The sequence shown here is derived from an EMBL/GenBank/DDBJ whole genome shotgun (WGS) entry which is preliminary data.</text>
</comment>
<keyword evidence="1" id="KW-0175">Coiled coil</keyword>
<accession>A0A1Q9CIF2</accession>
<dbReference type="AlphaFoldDB" id="A0A1Q9CIF2"/>
<sequence>MAPAREIGPSKLHLRQQVDPKKLELSIARTAFGVSPRRLLDGKGLENGMAALEKNLNQAVREAQELEKVSKHVPSKSMLFERRGVVLQEIRELEHELRSYHMEKVRRRELGMATIGMRLKRERWCMSRGRQCPQSSLEPLTSHAAVLSTKERPSFLQPKLPVLSPSRVRCSMSGTDE</sequence>
<proteinExistence type="predicted"/>
<evidence type="ECO:0000256" key="1">
    <source>
        <dbReference type="SAM" id="Coils"/>
    </source>
</evidence>
<reference evidence="2 3" key="1">
    <citation type="submission" date="2016-02" db="EMBL/GenBank/DDBJ databases">
        <title>Genome analysis of coral dinoflagellate symbionts highlights evolutionary adaptations to a symbiotic lifestyle.</title>
        <authorList>
            <person name="Aranda M."/>
            <person name="Li Y."/>
            <person name="Liew Y.J."/>
            <person name="Baumgarten S."/>
            <person name="Simakov O."/>
            <person name="Wilson M."/>
            <person name="Piel J."/>
            <person name="Ashoor H."/>
            <person name="Bougouffa S."/>
            <person name="Bajic V.B."/>
            <person name="Ryu T."/>
            <person name="Ravasi T."/>
            <person name="Bayer T."/>
            <person name="Micklem G."/>
            <person name="Kim H."/>
            <person name="Bhak J."/>
            <person name="Lajeunesse T.C."/>
            <person name="Voolstra C.R."/>
        </authorList>
    </citation>
    <scope>NUCLEOTIDE SEQUENCE [LARGE SCALE GENOMIC DNA]</scope>
    <source>
        <strain evidence="2 3">CCMP2467</strain>
    </source>
</reference>
<gene>
    <name evidence="2" type="ORF">AK812_SmicGene36604</name>
</gene>
<dbReference type="Proteomes" id="UP000186817">
    <property type="component" value="Unassembled WGS sequence"/>
</dbReference>
<evidence type="ECO:0000313" key="2">
    <source>
        <dbReference type="EMBL" id="OLP82719.1"/>
    </source>
</evidence>